<protein>
    <submittedName>
        <fullName evidence="2">Putative Homeodomain-like domain-containing protein 15</fullName>
    </submittedName>
</protein>
<proteinExistence type="predicted"/>
<organism evidence="2 3">
    <name type="scientific">Homarus americanus</name>
    <name type="common">American lobster</name>
    <dbReference type="NCBI Taxonomy" id="6706"/>
    <lineage>
        <taxon>Eukaryota</taxon>
        <taxon>Metazoa</taxon>
        <taxon>Ecdysozoa</taxon>
        <taxon>Arthropoda</taxon>
        <taxon>Crustacea</taxon>
        <taxon>Multicrustacea</taxon>
        <taxon>Malacostraca</taxon>
        <taxon>Eumalacostraca</taxon>
        <taxon>Eucarida</taxon>
        <taxon>Decapoda</taxon>
        <taxon>Pleocyemata</taxon>
        <taxon>Astacidea</taxon>
        <taxon>Nephropoidea</taxon>
        <taxon>Nephropidae</taxon>
        <taxon>Homarus</taxon>
    </lineage>
</organism>
<comment type="subcellular location">
    <subcellularLocation>
        <location evidence="1">Nucleus</location>
    </subcellularLocation>
</comment>
<sequence>MNTTQQHLTTRGQIIAFREEGLTVCAIADRLAVSTSTVKRWIRSYAEMSILTDLGIKKTTPPTDEDAAIIAAIIEAIQNNRSPTLSPSERRYT</sequence>
<dbReference type="InterPro" id="IPR036388">
    <property type="entry name" value="WH-like_DNA-bd_sf"/>
</dbReference>
<comment type="caution">
    <text evidence="2">The sequence shown here is derived from an EMBL/GenBank/DDBJ whole genome shotgun (WGS) entry which is preliminary data.</text>
</comment>
<dbReference type="InterPro" id="IPR009057">
    <property type="entry name" value="Homeodomain-like_sf"/>
</dbReference>
<keyword evidence="3" id="KW-1185">Reference proteome</keyword>
<evidence type="ECO:0000313" key="2">
    <source>
        <dbReference type="EMBL" id="KAG7174751.1"/>
    </source>
</evidence>
<name>A0A8J5THC9_HOMAM</name>
<dbReference type="Pfam" id="PF13384">
    <property type="entry name" value="HTH_23"/>
    <property type="match status" value="1"/>
</dbReference>
<dbReference type="EMBL" id="JAHLQT010007025">
    <property type="protein sequence ID" value="KAG7174751.1"/>
    <property type="molecule type" value="Genomic_DNA"/>
</dbReference>
<dbReference type="Proteomes" id="UP000747542">
    <property type="component" value="Unassembled WGS sequence"/>
</dbReference>
<reference evidence="2" key="1">
    <citation type="journal article" date="2021" name="Sci. Adv.">
        <title>The American lobster genome reveals insights on longevity, neural, and immune adaptations.</title>
        <authorList>
            <person name="Polinski J.M."/>
            <person name="Zimin A.V."/>
            <person name="Clark K.F."/>
            <person name="Kohn A.B."/>
            <person name="Sadowski N."/>
            <person name="Timp W."/>
            <person name="Ptitsyn A."/>
            <person name="Khanna P."/>
            <person name="Romanova D.Y."/>
            <person name="Williams P."/>
            <person name="Greenwood S.J."/>
            <person name="Moroz L.L."/>
            <person name="Walt D.R."/>
            <person name="Bodnar A.G."/>
        </authorList>
    </citation>
    <scope>NUCLEOTIDE SEQUENCE</scope>
    <source>
        <strain evidence="2">GMGI-L3</strain>
    </source>
</reference>
<dbReference type="SUPFAM" id="SSF46689">
    <property type="entry name" value="Homeodomain-like"/>
    <property type="match status" value="1"/>
</dbReference>
<gene>
    <name evidence="2" type="ORF">Hamer_G018064</name>
</gene>
<dbReference type="GO" id="GO:0003677">
    <property type="term" value="F:DNA binding"/>
    <property type="evidence" value="ECO:0007669"/>
    <property type="project" value="UniProtKB-KW"/>
</dbReference>
<evidence type="ECO:0000313" key="3">
    <source>
        <dbReference type="Proteomes" id="UP000747542"/>
    </source>
</evidence>
<dbReference type="Gene3D" id="1.10.10.10">
    <property type="entry name" value="Winged helix-like DNA-binding domain superfamily/Winged helix DNA-binding domain"/>
    <property type="match status" value="1"/>
</dbReference>
<dbReference type="AlphaFoldDB" id="A0A8J5THC9"/>
<keyword evidence="2" id="KW-0371">Homeobox</keyword>
<accession>A0A8J5THC9</accession>
<keyword evidence="2" id="KW-0238">DNA-binding</keyword>
<evidence type="ECO:0000256" key="1">
    <source>
        <dbReference type="ARBA" id="ARBA00004123"/>
    </source>
</evidence>
<dbReference type="GO" id="GO:0005634">
    <property type="term" value="C:nucleus"/>
    <property type="evidence" value="ECO:0007669"/>
    <property type="project" value="UniProtKB-SubCell"/>
</dbReference>